<reference evidence="13 14" key="1">
    <citation type="submission" date="2024-02" db="EMBL/GenBank/DDBJ databases">
        <title>Bacteria isolated from the canopy kelp, Nereocystis luetkeana.</title>
        <authorList>
            <person name="Pfister C.A."/>
            <person name="Younker I.T."/>
            <person name="Light S.H."/>
        </authorList>
    </citation>
    <scope>NUCLEOTIDE SEQUENCE [LARGE SCALE GENOMIC DNA]</scope>
    <source>
        <strain evidence="13 14">TI.2.07</strain>
    </source>
</reference>
<dbReference type="InterPro" id="IPR022346">
    <property type="entry name" value="T2SS_GspH"/>
</dbReference>
<dbReference type="NCBIfam" id="TIGR02532">
    <property type="entry name" value="IV_pilin_GFxxxE"/>
    <property type="match status" value="1"/>
</dbReference>
<keyword evidence="5" id="KW-0997">Cell inner membrane</keyword>
<comment type="similarity">
    <text evidence="9">Belongs to the GSP H family.</text>
</comment>
<organism evidence="13 14">
    <name type="scientific">Psychromonas arctica</name>
    <dbReference type="NCBI Taxonomy" id="168275"/>
    <lineage>
        <taxon>Bacteria</taxon>
        <taxon>Pseudomonadati</taxon>
        <taxon>Pseudomonadota</taxon>
        <taxon>Gammaproteobacteria</taxon>
        <taxon>Alteromonadales</taxon>
        <taxon>Psychromonadaceae</taxon>
        <taxon>Psychromonas</taxon>
    </lineage>
</organism>
<dbReference type="EMBL" id="JBAKBA010000001">
    <property type="protein sequence ID" value="MEL0657580.1"/>
    <property type="molecule type" value="Genomic_DNA"/>
</dbReference>
<evidence type="ECO:0000256" key="1">
    <source>
        <dbReference type="ARBA" id="ARBA00004377"/>
    </source>
</evidence>
<evidence type="ECO:0000256" key="11">
    <source>
        <dbReference type="SAM" id="Phobius"/>
    </source>
</evidence>
<evidence type="ECO:0000256" key="7">
    <source>
        <dbReference type="ARBA" id="ARBA00022989"/>
    </source>
</evidence>
<keyword evidence="7 11" id="KW-1133">Transmembrane helix</keyword>
<keyword evidence="14" id="KW-1185">Reference proteome</keyword>
<evidence type="ECO:0000256" key="6">
    <source>
        <dbReference type="ARBA" id="ARBA00022692"/>
    </source>
</evidence>
<evidence type="ECO:0000256" key="8">
    <source>
        <dbReference type="ARBA" id="ARBA00023136"/>
    </source>
</evidence>
<dbReference type="PROSITE" id="PS00409">
    <property type="entry name" value="PROKAR_NTER_METHYL"/>
    <property type="match status" value="1"/>
</dbReference>
<evidence type="ECO:0000256" key="2">
    <source>
        <dbReference type="ARBA" id="ARBA00021549"/>
    </source>
</evidence>
<dbReference type="RefSeq" id="WP_341626359.1">
    <property type="nucleotide sequence ID" value="NZ_JBAKBA010000001.1"/>
</dbReference>
<evidence type="ECO:0000259" key="12">
    <source>
        <dbReference type="Pfam" id="PF12019"/>
    </source>
</evidence>
<evidence type="ECO:0000256" key="5">
    <source>
        <dbReference type="ARBA" id="ARBA00022519"/>
    </source>
</evidence>
<feature type="transmembrane region" description="Helical" evidence="11">
    <location>
        <begin position="12"/>
        <end position="32"/>
    </location>
</feature>
<dbReference type="Pfam" id="PF12019">
    <property type="entry name" value="GspH"/>
    <property type="match status" value="1"/>
</dbReference>
<keyword evidence="4" id="KW-0488">Methylation</keyword>
<protein>
    <recommendedName>
        <fullName evidence="2">Type II secretion system protein H</fullName>
    </recommendedName>
    <alternativeName>
        <fullName evidence="10">General secretion pathway protein H</fullName>
    </alternativeName>
</protein>
<evidence type="ECO:0000256" key="4">
    <source>
        <dbReference type="ARBA" id="ARBA00022481"/>
    </source>
</evidence>
<evidence type="ECO:0000313" key="14">
    <source>
        <dbReference type="Proteomes" id="UP001366060"/>
    </source>
</evidence>
<keyword evidence="3" id="KW-1003">Cell membrane</keyword>
<keyword evidence="6 11" id="KW-0812">Transmembrane</keyword>
<sequence>MKLNANKGFTLIELMVTVAIVIILATIALPSWTKLIQDNSVASAVNQVQSIYQLTRSEALKRHESIILTSENSRRTWTLKEQGASSALKTMTISTNQVSIGLADGSTDEITITVQNTGFAETNKIAFSWEDEYRCLVIYSSGQTKISSESGDCA</sequence>
<accession>A0ABU9H6Y4</accession>
<dbReference type="SUPFAM" id="SSF54523">
    <property type="entry name" value="Pili subunits"/>
    <property type="match status" value="1"/>
</dbReference>
<evidence type="ECO:0000256" key="9">
    <source>
        <dbReference type="ARBA" id="ARBA00025772"/>
    </source>
</evidence>
<dbReference type="Pfam" id="PF07963">
    <property type="entry name" value="N_methyl"/>
    <property type="match status" value="1"/>
</dbReference>
<comment type="subcellular location">
    <subcellularLocation>
        <location evidence="1">Cell inner membrane</location>
        <topology evidence="1">Single-pass membrane protein</topology>
    </subcellularLocation>
</comment>
<gene>
    <name evidence="13" type="ORF">V6255_00385</name>
</gene>
<dbReference type="Gene3D" id="3.30.700.10">
    <property type="entry name" value="Glycoprotein, Type 4 Pilin"/>
    <property type="match status" value="1"/>
</dbReference>
<proteinExistence type="inferred from homology"/>
<dbReference type="InterPro" id="IPR012902">
    <property type="entry name" value="N_methyl_site"/>
</dbReference>
<evidence type="ECO:0000256" key="10">
    <source>
        <dbReference type="ARBA" id="ARBA00030775"/>
    </source>
</evidence>
<keyword evidence="8 11" id="KW-0472">Membrane</keyword>
<evidence type="ECO:0000313" key="13">
    <source>
        <dbReference type="EMBL" id="MEL0657580.1"/>
    </source>
</evidence>
<feature type="domain" description="General secretion pathway GspH" evidence="12">
    <location>
        <begin position="44"/>
        <end position="142"/>
    </location>
</feature>
<dbReference type="Proteomes" id="UP001366060">
    <property type="component" value="Unassembled WGS sequence"/>
</dbReference>
<comment type="caution">
    <text evidence="13">The sequence shown here is derived from an EMBL/GenBank/DDBJ whole genome shotgun (WGS) entry which is preliminary data.</text>
</comment>
<name>A0ABU9H6Y4_9GAMM</name>
<evidence type="ECO:0000256" key="3">
    <source>
        <dbReference type="ARBA" id="ARBA00022475"/>
    </source>
</evidence>
<dbReference type="InterPro" id="IPR045584">
    <property type="entry name" value="Pilin-like"/>
</dbReference>